<dbReference type="PANTHER" id="PTHR43586:SF8">
    <property type="entry name" value="CYSTEINE DESULFURASE 1, CHLOROPLASTIC"/>
    <property type="match status" value="1"/>
</dbReference>
<keyword evidence="11" id="KW-1185">Reference proteome</keyword>
<dbReference type="PIRSF" id="PIRSF005572">
    <property type="entry name" value="NifS"/>
    <property type="match status" value="1"/>
</dbReference>
<dbReference type="InterPro" id="IPR015421">
    <property type="entry name" value="PyrdxlP-dep_Trfase_major"/>
</dbReference>
<name>A0ABZ2KNM2_9BACT</name>
<proteinExistence type="inferred from homology"/>
<evidence type="ECO:0000313" key="11">
    <source>
        <dbReference type="Proteomes" id="UP001379533"/>
    </source>
</evidence>
<comment type="catalytic activity">
    <reaction evidence="6 8">
        <text>(sulfur carrier)-H + L-cysteine = (sulfur carrier)-SH + L-alanine</text>
        <dbReference type="Rhea" id="RHEA:43892"/>
        <dbReference type="Rhea" id="RHEA-COMP:14737"/>
        <dbReference type="Rhea" id="RHEA-COMP:14739"/>
        <dbReference type="ChEBI" id="CHEBI:29917"/>
        <dbReference type="ChEBI" id="CHEBI:35235"/>
        <dbReference type="ChEBI" id="CHEBI:57972"/>
        <dbReference type="ChEBI" id="CHEBI:64428"/>
        <dbReference type="EC" id="2.8.1.7"/>
    </reaction>
</comment>
<dbReference type="InterPro" id="IPR016454">
    <property type="entry name" value="Cysteine_dSase"/>
</dbReference>
<dbReference type="PROSITE" id="PS00595">
    <property type="entry name" value="AA_TRANSFER_CLASS_5"/>
    <property type="match status" value="1"/>
</dbReference>
<sequence length="401" mass="43091">MARDFPALEQRVNERRLVYLDTAATALKPRAVIEAVTQVYARDCANVHRGLHQLSQRASAAYEAARAALAGFLGARSQEEVVFVRGATEALNLVAASWAMPRLGQGDRILVTALEHHANLVPWQIVARRTGAILDVAPIEPSGEVSLDVLASRLTDRTRLVAVSHASNVLGTVLPIREIARMAHARGALLVVDGAQAAAHVRIDVKDLDCDFYALSGHKVYGPSGIGVLWARAELLAEMEPYQVGGDMVADVAFEGASYRAPPHRFEAGTPNIEGAIGLGAAVRYLRGLDAAAREAHERDLLEYAVSTLEEIPGVQIVGSPATRIPLLSFTVEDIHPHDLATFLDGEGIAVRAGHHCAQPLLEQLGHSALTRVSFGIYNTHADVDALAEALRGARDFFSVF</sequence>
<dbReference type="EMBL" id="CP089982">
    <property type="protein sequence ID" value="WXB00259.1"/>
    <property type="molecule type" value="Genomic_DNA"/>
</dbReference>
<dbReference type="NCBIfam" id="TIGR01979">
    <property type="entry name" value="sufS"/>
    <property type="match status" value="1"/>
</dbReference>
<dbReference type="InterPro" id="IPR010970">
    <property type="entry name" value="Cys_dSase_SufS"/>
</dbReference>
<dbReference type="Gene3D" id="3.90.1150.10">
    <property type="entry name" value="Aspartate Aminotransferase, domain 1"/>
    <property type="match status" value="1"/>
</dbReference>
<comment type="function">
    <text evidence="2 8">Catalyzes the removal of elemental sulfur and selenium atoms from L-cysteine, L-cystine, L-selenocysteine, and L-selenocystine to produce L-alanine.</text>
</comment>
<dbReference type="InterPro" id="IPR020578">
    <property type="entry name" value="Aminotrans_V_PyrdxlP_BS"/>
</dbReference>
<dbReference type="PANTHER" id="PTHR43586">
    <property type="entry name" value="CYSTEINE DESULFURASE"/>
    <property type="match status" value="1"/>
</dbReference>
<keyword evidence="4 8" id="KW-0808">Transferase</keyword>
<evidence type="ECO:0000256" key="5">
    <source>
        <dbReference type="ARBA" id="ARBA00022898"/>
    </source>
</evidence>
<evidence type="ECO:0000256" key="2">
    <source>
        <dbReference type="ARBA" id="ARBA00002824"/>
    </source>
</evidence>
<evidence type="ECO:0000256" key="7">
    <source>
        <dbReference type="RuleBase" id="RU004504"/>
    </source>
</evidence>
<dbReference type="EC" id="2.8.1.7" evidence="8"/>
<gene>
    <name evidence="10" type="ORF">LZC95_39605</name>
</gene>
<evidence type="ECO:0000313" key="10">
    <source>
        <dbReference type="EMBL" id="WXB00259.1"/>
    </source>
</evidence>
<protein>
    <recommendedName>
        <fullName evidence="8">Cysteine desulfurase</fullName>
        <ecNumber evidence="8">2.8.1.7</ecNumber>
    </recommendedName>
</protein>
<feature type="domain" description="Aminotransferase class V" evidence="9">
    <location>
        <begin position="18"/>
        <end position="387"/>
    </location>
</feature>
<evidence type="ECO:0000256" key="8">
    <source>
        <dbReference type="RuleBase" id="RU004506"/>
    </source>
</evidence>
<comment type="cofactor">
    <cofactor evidence="1 7">
        <name>pyridoxal 5'-phosphate</name>
        <dbReference type="ChEBI" id="CHEBI:597326"/>
    </cofactor>
</comment>
<evidence type="ECO:0000256" key="6">
    <source>
        <dbReference type="ARBA" id="ARBA00050776"/>
    </source>
</evidence>
<evidence type="ECO:0000256" key="4">
    <source>
        <dbReference type="ARBA" id="ARBA00022679"/>
    </source>
</evidence>
<dbReference type="InterPro" id="IPR015422">
    <property type="entry name" value="PyrdxlP-dep_Trfase_small"/>
</dbReference>
<dbReference type="GO" id="GO:0031071">
    <property type="term" value="F:cysteine desulfurase activity"/>
    <property type="evidence" value="ECO:0007669"/>
    <property type="project" value="UniProtKB-EC"/>
</dbReference>
<evidence type="ECO:0000256" key="3">
    <source>
        <dbReference type="ARBA" id="ARBA00010447"/>
    </source>
</evidence>
<dbReference type="CDD" id="cd06453">
    <property type="entry name" value="SufS_like"/>
    <property type="match status" value="1"/>
</dbReference>
<accession>A0ABZ2KNM2</accession>
<reference evidence="10 11" key="1">
    <citation type="submission" date="2021-12" db="EMBL/GenBank/DDBJ databases">
        <title>Discovery of the Pendulisporaceae a myxobacterial family with distinct sporulation behavior and unique specialized metabolism.</title>
        <authorList>
            <person name="Garcia R."/>
            <person name="Popoff A."/>
            <person name="Bader C.D."/>
            <person name="Loehr J."/>
            <person name="Walesch S."/>
            <person name="Walt C."/>
            <person name="Boldt J."/>
            <person name="Bunk B."/>
            <person name="Haeckl F.J.F.P.J."/>
            <person name="Gunesch A.P."/>
            <person name="Birkelbach J."/>
            <person name="Nuebel U."/>
            <person name="Pietschmann T."/>
            <person name="Bach T."/>
            <person name="Mueller R."/>
        </authorList>
    </citation>
    <scope>NUCLEOTIDE SEQUENCE [LARGE SCALE GENOMIC DNA]</scope>
    <source>
        <strain evidence="10 11">MSr12523</strain>
    </source>
</reference>
<comment type="similarity">
    <text evidence="3 8">Belongs to the class-V pyridoxal-phosphate-dependent aminotransferase family. Csd subfamily.</text>
</comment>
<dbReference type="InterPro" id="IPR015424">
    <property type="entry name" value="PyrdxlP-dep_Trfase"/>
</dbReference>
<dbReference type="Proteomes" id="UP001379533">
    <property type="component" value="Chromosome"/>
</dbReference>
<evidence type="ECO:0000259" key="9">
    <source>
        <dbReference type="Pfam" id="PF00266"/>
    </source>
</evidence>
<keyword evidence="5 8" id="KW-0663">Pyridoxal phosphate</keyword>
<evidence type="ECO:0000256" key="1">
    <source>
        <dbReference type="ARBA" id="ARBA00001933"/>
    </source>
</evidence>
<dbReference type="InterPro" id="IPR000192">
    <property type="entry name" value="Aminotrans_V_dom"/>
</dbReference>
<dbReference type="Gene3D" id="3.40.640.10">
    <property type="entry name" value="Type I PLP-dependent aspartate aminotransferase-like (Major domain)"/>
    <property type="match status" value="1"/>
</dbReference>
<organism evidence="10 11">
    <name type="scientific">Pendulispora brunnea</name>
    <dbReference type="NCBI Taxonomy" id="2905690"/>
    <lineage>
        <taxon>Bacteria</taxon>
        <taxon>Pseudomonadati</taxon>
        <taxon>Myxococcota</taxon>
        <taxon>Myxococcia</taxon>
        <taxon>Myxococcales</taxon>
        <taxon>Sorangiineae</taxon>
        <taxon>Pendulisporaceae</taxon>
        <taxon>Pendulispora</taxon>
    </lineage>
</organism>
<dbReference type="Pfam" id="PF00266">
    <property type="entry name" value="Aminotran_5"/>
    <property type="match status" value="1"/>
</dbReference>
<dbReference type="SUPFAM" id="SSF53383">
    <property type="entry name" value="PLP-dependent transferases"/>
    <property type="match status" value="1"/>
</dbReference>